<accession>X1ARH9</accession>
<comment type="caution">
    <text evidence="3">The sequence shown here is derived from an EMBL/GenBank/DDBJ whole genome shotgun (WGS) entry which is preliminary data.</text>
</comment>
<keyword evidence="2" id="KW-0472">Membrane</keyword>
<protein>
    <submittedName>
        <fullName evidence="3">Uncharacterized protein</fullName>
    </submittedName>
</protein>
<organism evidence="3">
    <name type="scientific">marine sediment metagenome</name>
    <dbReference type="NCBI Taxonomy" id="412755"/>
    <lineage>
        <taxon>unclassified sequences</taxon>
        <taxon>metagenomes</taxon>
        <taxon>ecological metagenomes</taxon>
    </lineage>
</organism>
<keyword evidence="1" id="KW-0175">Coiled coil</keyword>
<keyword evidence="2" id="KW-0812">Transmembrane</keyword>
<evidence type="ECO:0000256" key="2">
    <source>
        <dbReference type="SAM" id="Phobius"/>
    </source>
</evidence>
<keyword evidence="2" id="KW-1133">Transmembrane helix</keyword>
<name>X1ARH9_9ZZZZ</name>
<gene>
    <name evidence="3" type="ORF">S01H4_34152</name>
</gene>
<dbReference type="AlphaFoldDB" id="X1ARH9"/>
<evidence type="ECO:0000256" key="1">
    <source>
        <dbReference type="SAM" id="Coils"/>
    </source>
</evidence>
<dbReference type="SUPFAM" id="SSF53807">
    <property type="entry name" value="Helical backbone' metal receptor"/>
    <property type="match status" value="1"/>
</dbReference>
<sequence length="189" mass="20496">ALSTLNSTLIDAWNANFASFEEKMEDLQSLIAELDEIHEFSQLRAIVVSPSEAYVAETFGIQIDAVLQIGEITISGVQLLEVQTSLRNGSVQLILGSDVAQFQTGGEYAYQLQADNGGTLIWWKTVFYPDADYFSMMTFNLGALVSGLEGRSGSLGDQTVNIGLLALSLVLGFIALIEAVLLIQRARAE</sequence>
<feature type="transmembrane region" description="Helical" evidence="2">
    <location>
        <begin position="162"/>
        <end position="183"/>
    </location>
</feature>
<proteinExistence type="predicted"/>
<evidence type="ECO:0000313" key="3">
    <source>
        <dbReference type="EMBL" id="GAG85325.1"/>
    </source>
</evidence>
<reference evidence="3" key="1">
    <citation type="journal article" date="2014" name="Front. Microbiol.">
        <title>High frequency of phylogenetically diverse reductive dehalogenase-homologous genes in deep subseafloor sedimentary metagenomes.</title>
        <authorList>
            <person name="Kawai M."/>
            <person name="Futagami T."/>
            <person name="Toyoda A."/>
            <person name="Takaki Y."/>
            <person name="Nishi S."/>
            <person name="Hori S."/>
            <person name="Arai W."/>
            <person name="Tsubouchi T."/>
            <person name="Morono Y."/>
            <person name="Uchiyama I."/>
            <person name="Ito T."/>
            <person name="Fujiyama A."/>
            <person name="Inagaki F."/>
            <person name="Takami H."/>
        </authorList>
    </citation>
    <scope>NUCLEOTIDE SEQUENCE</scope>
    <source>
        <strain evidence="3">Expedition CK06-06</strain>
    </source>
</reference>
<dbReference type="EMBL" id="BART01018054">
    <property type="protein sequence ID" value="GAG85325.1"/>
    <property type="molecule type" value="Genomic_DNA"/>
</dbReference>
<feature type="non-terminal residue" evidence="3">
    <location>
        <position position="1"/>
    </location>
</feature>
<feature type="coiled-coil region" evidence="1">
    <location>
        <begin position="10"/>
        <end position="37"/>
    </location>
</feature>